<feature type="region of interest" description="Disordered" evidence="1">
    <location>
        <begin position="42"/>
        <end position="74"/>
    </location>
</feature>
<feature type="compositionally biased region" description="Low complexity" evidence="1">
    <location>
        <begin position="44"/>
        <end position="54"/>
    </location>
</feature>
<evidence type="ECO:0000259" key="2">
    <source>
        <dbReference type="SMART" id="SM00184"/>
    </source>
</evidence>
<dbReference type="PANTHER" id="PTHR22996">
    <property type="entry name" value="MAHOGUNIN"/>
    <property type="match status" value="1"/>
</dbReference>
<proteinExistence type="predicted"/>
<gene>
    <name evidence="3" type="ORF">E3P99_02084</name>
</gene>
<dbReference type="InterPro" id="IPR001841">
    <property type="entry name" value="Znf_RING"/>
</dbReference>
<dbReference type="AlphaFoldDB" id="A0A4T0FRD5"/>
<dbReference type="GO" id="GO:0016567">
    <property type="term" value="P:protein ubiquitination"/>
    <property type="evidence" value="ECO:0007669"/>
    <property type="project" value="TreeGrafter"/>
</dbReference>
<feature type="compositionally biased region" description="Basic residues" evidence="1">
    <location>
        <begin position="397"/>
        <end position="406"/>
    </location>
</feature>
<feature type="domain" description="RING-type" evidence="2">
    <location>
        <begin position="321"/>
        <end position="413"/>
    </location>
</feature>
<dbReference type="SMART" id="SM00184">
    <property type="entry name" value="RING"/>
    <property type="match status" value="1"/>
</dbReference>
<evidence type="ECO:0000313" key="4">
    <source>
        <dbReference type="Proteomes" id="UP000310189"/>
    </source>
</evidence>
<keyword evidence="4" id="KW-1185">Reference proteome</keyword>
<reference evidence="3 4" key="1">
    <citation type="submission" date="2019-03" db="EMBL/GenBank/DDBJ databases">
        <title>Sequencing 23 genomes of Wallemia ichthyophaga.</title>
        <authorList>
            <person name="Gostincar C."/>
        </authorList>
    </citation>
    <scope>NUCLEOTIDE SEQUENCE [LARGE SCALE GENOMIC DNA]</scope>
    <source>
        <strain evidence="3 4">EXF-5753</strain>
    </source>
</reference>
<dbReference type="GO" id="GO:0008270">
    <property type="term" value="F:zinc ion binding"/>
    <property type="evidence" value="ECO:0007669"/>
    <property type="project" value="UniProtKB-KW"/>
</dbReference>
<organism evidence="3 4">
    <name type="scientific">Wallemia hederae</name>
    <dbReference type="NCBI Taxonomy" id="1540922"/>
    <lineage>
        <taxon>Eukaryota</taxon>
        <taxon>Fungi</taxon>
        <taxon>Dikarya</taxon>
        <taxon>Basidiomycota</taxon>
        <taxon>Wallemiomycotina</taxon>
        <taxon>Wallemiomycetes</taxon>
        <taxon>Wallemiales</taxon>
        <taxon>Wallemiaceae</taxon>
        <taxon>Wallemia</taxon>
    </lineage>
</organism>
<sequence length="431" mass="48030">MTYTNQYTSPTHTLRACFTPRPIKPSSSVAIMLFSALFRREPRITPTTTTQTKPAPRRPSETTTKPNQKRLYGPDLHFDDPQSNAVGEIDNDVVKEWVDDTDNQSPSPTLKLDCNLKRNSLRISARDKAPSVISTESARPTSPSMSIAPISRFSQSLSFTYDSLSPKVLIRLSWVDTDEVLLEDVVDGGWDKHWQSPDKLDLVAHQQGLQKGDHDDSDAESVLSSDLSKLEMKLKIDLIGCDGNGEPSAPINKQSTYLHIQRCDECWLLRVDKRIGYIGSNHFNLHEIYGLSSHTRDDTTDNTPSNDIKQSVMDEHVGGECVICLASPRDTLLLPCRHLVACKDCAHRMTDFGGGATQPDREGGIWGQENSEPSTSTPAPPTNPTNDPVSAAEAGRAQRRRKRKPKGWYCPICRQPYSAMLRVAFKDQQQS</sequence>
<evidence type="ECO:0000256" key="1">
    <source>
        <dbReference type="SAM" id="MobiDB-lite"/>
    </source>
</evidence>
<dbReference type="GO" id="GO:0005737">
    <property type="term" value="C:cytoplasm"/>
    <property type="evidence" value="ECO:0007669"/>
    <property type="project" value="TreeGrafter"/>
</dbReference>
<accession>A0A4T0FRD5</accession>
<dbReference type="InterPro" id="IPR013083">
    <property type="entry name" value="Znf_RING/FYVE/PHD"/>
</dbReference>
<comment type="caution">
    <text evidence="3">The sequence shown here is derived from an EMBL/GenBank/DDBJ whole genome shotgun (WGS) entry which is preliminary data.</text>
</comment>
<dbReference type="OrthoDB" id="1711136at2759"/>
<dbReference type="Proteomes" id="UP000310189">
    <property type="component" value="Unassembled WGS sequence"/>
</dbReference>
<dbReference type="Pfam" id="PF13920">
    <property type="entry name" value="zf-C3HC4_3"/>
    <property type="match status" value="1"/>
</dbReference>
<dbReference type="Gene3D" id="3.30.40.10">
    <property type="entry name" value="Zinc/RING finger domain, C3HC4 (zinc finger)"/>
    <property type="match status" value="1"/>
</dbReference>
<feature type="region of interest" description="Disordered" evidence="1">
    <location>
        <begin position="354"/>
        <end position="410"/>
    </location>
</feature>
<protein>
    <recommendedName>
        <fullName evidence="2">RING-type domain-containing protein</fullName>
    </recommendedName>
</protein>
<dbReference type="EMBL" id="SPNW01000027">
    <property type="protein sequence ID" value="TIA89436.1"/>
    <property type="molecule type" value="Genomic_DNA"/>
</dbReference>
<name>A0A4T0FRD5_9BASI</name>
<dbReference type="PANTHER" id="PTHR22996:SF0">
    <property type="entry name" value="RE60872P-RELATED"/>
    <property type="match status" value="1"/>
</dbReference>
<dbReference type="InterPro" id="IPR045194">
    <property type="entry name" value="MGRN1/RNF157-like"/>
</dbReference>
<dbReference type="GO" id="GO:0061630">
    <property type="term" value="F:ubiquitin protein ligase activity"/>
    <property type="evidence" value="ECO:0007669"/>
    <property type="project" value="UniProtKB-EC"/>
</dbReference>
<evidence type="ECO:0000313" key="3">
    <source>
        <dbReference type="EMBL" id="TIA89436.1"/>
    </source>
</evidence>